<feature type="transmembrane region" description="Helical" evidence="1">
    <location>
        <begin position="6"/>
        <end position="28"/>
    </location>
</feature>
<sequence>MNRLSIGVLYIGSAIICSPLNLRILYVLCTNQHLRKLECYRIMARMQLFTCIALPFYIAYGITVITKSPLYGVTVAFCNLDDAAYNAIVGMDLILSLNRLNVIFDLKIPTKALQWIVLVHVTIYFAVIMSPLAGNYFREDHIFIKPDYSLPLTGHVVLVASFYCAACSLLTMCVYAIIVAFLIHKKCRSSLTRSAISEKPILIQAITRFLGDATVQILFQVSLSLDSVNDTSFMFESATYCALLFNYLCFAPLTCILINRTLKAAVFKYSTVSRTVCVG</sequence>
<organism evidence="2 3">
    <name type="scientific">Steinernema hermaphroditum</name>
    <dbReference type="NCBI Taxonomy" id="289476"/>
    <lineage>
        <taxon>Eukaryota</taxon>
        <taxon>Metazoa</taxon>
        <taxon>Ecdysozoa</taxon>
        <taxon>Nematoda</taxon>
        <taxon>Chromadorea</taxon>
        <taxon>Rhabditida</taxon>
        <taxon>Tylenchina</taxon>
        <taxon>Panagrolaimomorpha</taxon>
        <taxon>Strongyloidoidea</taxon>
        <taxon>Steinernematidae</taxon>
        <taxon>Steinernema</taxon>
    </lineage>
</organism>
<keyword evidence="3" id="KW-1185">Reference proteome</keyword>
<evidence type="ECO:0000313" key="3">
    <source>
        <dbReference type="Proteomes" id="UP001175271"/>
    </source>
</evidence>
<evidence type="ECO:0000256" key="1">
    <source>
        <dbReference type="SAM" id="Phobius"/>
    </source>
</evidence>
<gene>
    <name evidence="2" type="ORF">QR680_010012</name>
</gene>
<feature type="transmembrane region" description="Helical" evidence="1">
    <location>
        <begin position="112"/>
        <end position="137"/>
    </location>
</feature>
<feature type="transmembrane region" description="Helical" evidence="1">
    <location>
        <begin position="48"/>
        <end position="71"/>
    </location>
</feature>
<feature type="transmembrane region" description="Helical" evidence="1">
    <location>
        <begin position="237"/>
        <end position="258"/>
    </location>
</feature>
<feature type="transmembrane region" description="Helical" evidence="1">
    <location>
        <begin position="83"/>
        <end position="100"/>
    </location>
</feature>
<feature type="transmembrane region" description="Helical" evidence="1">
    <location>
        <begin position="157"/>
        <end position="184"/>
    </location>
</feature>
<accession>A0AA39INN4</accession>
<protein>
    <submittedName>
        <fullName evidence="2">Uncharacterized protein</fullName>
    </submittedName>
</protein>
<reference evidence="2" key="1">
    <citation type="submission" date="2023-06" db="EMBL/GenBank/DDBJ databases">
        <title>Genomic analysis of the entomopathogenic nematode Steinernema hermaphroditum.</title>
        <authorList>
            <person name="Schwarz E.M."/>
            <person name="Heppert J.K."/>
            <person name="Baniya A."/>
            <person name="Schwartz H.T."/>
            <person name="Tan C.-H."/>
            <person name="Antoshechkin I."/>
            <person name="Sternberg P.W."/>
            <person name="Goodrich-Blair H."/>
            <person name="Dillman A.R."/>
        </authorList>
    </citation>
    <scope>NUCLEOTIDE SEQUENCE</scope>
    <source>
        <strain evidence="2">PS9179</strain>
        <tissue evidence="2">Whole animal</tissue>
    </source>
</reference>
<keyword evidence="1" id="KW-0472">Membrane</keyword>
<feature type="transmembrane region" description="Helical" evidence="1">
    <location>
        <begin position="205"/>
        <end position="225"/>
    </location>
</feature>
<comment type="caution">
    <text evidence="2">The sequence shown here is derived from an EMBL/GenBank/DDBJ whole genome shotgun (WGS) entry which is preliminary data.</text>
</comment>
<evidence type="ECO:0000313" key="2">
    <source>
        <dbReference type="EMBL" id="KAK0427005.1"/>
    </source>
</evidence>
<dbReference type="AlphaFoldDB" id="A0AA39INN4"/>
<proteinExistence type="predicted"/>
<dbReference type="Proteomes" id="UP001175271">
    <property type="component" value="Unassembled WGS sequence"/>
</dbReference>
<keyword evidence="1" id="KW-0812">Transmembrane</keyword>
<keyword evidence="1" id="KW-1133">Transmembrane helix</keyword>
<name>A0AA39INN4_9BILA</name>
<dbReference type="EMBL" id="JAUCMV010000001">
    <property type="protein sequence ID" value="KAK0427005.1"/>
    <property type="molecule type" value="Genomic_DNA"/>
</dbReference>